<sequence length="128" mass="14539">MSMFQSARRTKIMGGSFNIVQGNQINNSCSHSQPSERTLVRTQPGEEWKRMLYEEYERISLGKIKILETLCREPVEAPRKRRITANLGNGDSPEAERVVEIASIVDGREESLPLLAVRYAGRYAKEVL</sequence>
<organism evidence="1 2">
    <name type="scientific">Marasmius tenuissimus</name>
    <dbReference type="NCBI Taxonomy" id="585030"/>
    <lineage>
        <taxon>Eukaryota</taxon>
        <taxon>Fungi</taxon>
        <taxon>Dikarya</taxon>
        <taxon>Basidiomycota</taxon>
        <taxon>Agaricomycotina</taxon>
        <taxon>Agaricomycetes</taxon>
        <taxon>Agaricomycetidae</taxon>
        <taxon>Agaricales</taxon>
        <taxon>Marasmiineae</taxon>
        <taxon>Marasmiaceae</taxon>
        <taxon>Marasmius</taxon>
    </lineage>
</organism>
<keyword evidence="2" id="KW-1185">Reference proteome</keyword>
<accession>A0ABR2ZMZ6</accession>
<comment type="caution">
    <text evidence="1">The sequence shown here is derived from an EMBL/GenBank/DDBJ whole genome shotgun (WGS) entry which is preliminary data.</text>
</comment>
<proteinExistence type="predicted"/>
<evidence type="ECO:0000313" key="1">
    <source>
        <dbReference type="EMBL" id="KAL0062304.1"/>
    </source>
</evidence>
<name>A0ABR2ZMZ6_9AGAR</name>
<reference evidence="1 2" key="1">
    <citation type="submission" date="2024-05" db="EMBL/GenBank/DDBJ databases">
        <title>A draft genome resource for the thread blight pathogen Marasmius tenuissimus strain MS-2.</title>
        <authorList>
            <person name="Yulfo-Soto G.E."/>
            <person name="Baruah I.K."/>
            <person name="Amoako-Attah I."/>
            <person name="Bukari Y."/>
            <person name="Meinhardt L.W."/>
            <person name="Bailey B.A."/>
            <person name="Cohen S.P."/>
        </authorList>
    </citation>
    <scope>NUCLEOTIDE SEQUENCE [LARGE SCALE GENOMIC DNA]</scope>
    <source>
        <strain evidence="1 2">MS-2</strain>
    </source>
</reference>
<dbReference type="Proteomes" id="UP001437256">
    <property type="component" value="Unassembled WGS sequence"/>
</dbReference>
<gene>
    <name evidence="1" type="ORF">AAF712_010788</name>
</gene>
<evidence type="ECO:0000313" key="2">
    <source>
        <dbReference type="Proteomes" id="UP001437256"/>
    </source>
</evidence>
<dbReference type="EMBL" id="JBBXMP010000108">
    <property type="protein sequence ID" value="KAL0062304.1"/>
    <property type="molecule type" value="Genomic_DNA"/>
</dbReference>
<protein>
    <submittedName>
        <fullName evidence="1">Uncharacterized protein</fullName>
    </submittedName>
</protein>